<reference evidence="1 2" key="1">
    <citation type="journal article" date="2010" name="Syst. Appl. Microbiol.">
        <title>Four new species of Chryseobacterium from the rhizosphere of coastal sand dune plants, Chryseobacterium elymi sp. nov., Chryseobacterium hagamense sp. nov., Chryseobacterium lathyri sp. nov. and Chryseobacterium rhizosphaerae sp. nov.</title>
        <authorList>
            <person name="Cho S.H."/>
            <person name="Lee K.S."/>
            <person name="Shin D.S."/>
            <person name="Han J.H."/>
            <person name="Park K.S."/>
            <person name="Lee C.H."/>
            <person name="Park K.H."/>
            <person name="Kim S.B."/>
        </authorList>
    </citation>
    <scope>NUCLEOTIDE SEQUENCE [LARGE SCALE GENOMIC DNA]</scope>
    <source>
        <strain evidence="1 2">KCTC 22548</strain>
    </source>
</reference>
<dbReference type="RefSeq" id="WP_115921129.1">
    <property type="nucleotide sequence ID" value="NZ_BJYH01000056.1"/>
</dbReference>
<dbReference type="Proteomes" id="UP000256491">
    <property type="component" value="Unassembled WGS sequence"/>
</dbReference>
<dbReference type="EMBL" id="QNUF01000064">
    <property type="protein sequence ID" value="REC68707.1"/>
    <property type="molecule type" value="Genomic_DNA"/>
</dbReference>
<organism evidence="1 2">
    <name type="scientific">Chryseobacterium rhizosphaerae</name>
    <dbReference type="NCBI Taxonomy" id="395937"/>
    <lineage>
        <taxon>Bacteria</taxon>
        <taxon>Pseudomonadati</taxon>
        <taxon>Bacteroidota</taxon>
        <taxon>Flavobacteriia</taxon>
        <taxon>Flavobacteriales</taxon>
        <taxon>Weeksellaceae</taxon>
        <taxon>Chryseobacterium group</taxon>
        <taxon>Chryseobacterium</taxon>
    </lineage>
</organism>
<sequence>MKDKSSIYVSIFNRKGGEGLYTKVINENNKKSYEDLFNELDEKEKALIIYYKNTLNWLLFTNFNILVCTEGGRFIINLSEIIEVQLALHEEYEDRITDKEKFTRLKIKTKNKDCFILNVEEGKPYQGLYQVLHFIVSNR</sequence>
<evidence type="ECO:0000313" key="1">
    <source>
        <dbReference type="EMBL" id="REC68707.1"/>
    </source>
</evidence>
<evidence type="ECO:0000313" key="2">
    <source>
        <dbReference type="Proteomes" id="UP000256491"/>
    </source>
</evidence>
<comment type="caution">
    <text evidence="1">The sequence shown here is derived from an EMBL/GenBank/DDBJ whole genome shotgun (WGS) entry which is preliminary data.</text>
</comment>
<keyword evidence="2" id="KW-1185">Reference proteome</keyword>
<protein>
    <submittedName>
        <fullName evidence="1">Uncharacterized protein</fullName>
    </submittedName>
</protein>
<name>A0ABX9IEC9_9FLAO</name>
<accession>A0ABX9IEC9</accession>
<proteinExistence type="predicted"/>
<gene>
    <name evidence="1" type="ORF">DRF57_23350</name>
</gene>